<dbReference type="EMBL" id="CP031778">
    <property type="protein sequence ID" value="QDZ77057.1"/>
    <property type="molecule type" value="Genomic_DNA"/>
</dbReference>
<feature type="transmembrane region" description="Helical" evidence="1">
    <location>
        <begin position="122"/>
        <end position="142"/>
    </location>
</feature>
<organism evidence="2 3">
    <name type="scientific">Bacillus cereus</name>
    <dbReference type="NCBI Taxonomy" id="1396"/>
    <lineage>
        <taxon>Bacteria</taxon>
        <taxon>Bacillati</taxon>
        <taxon>Bacillota</taxon>
        <taxon>Bacilli</taxon>
        <taxon>Bacillales</taxon>
        <taxon>Bacillaceae</taxon>
        <taxon>Bacillus</taxon>
        <taxon>Bacillus cereus group</taxon>
    </lineage>
</organism>
<feature type="transmembrane region" description="Helical" evidence="1">
    <location>
        <begin position="93"/>
        <end position="116"/>
    </location>
</feature>
<keyword evidence="1" id="KW-0812">Transmembrane</keyword>
<reference evidence="2 3" key="1">
    <citation type="journal article" date="2019" name="Ecotoxicol. Environ. Saf.">
        <title>Microbial characterization of heavy metal resistant bacterial strains isolated from an electroplating wastewater treatment plant.</title>
        <authorList>
            <person name="Cai X."/>
            <person name="Zheng X."/>
            <person name="Zhang D."/>
            <person name="Iqbal W."/>
            <person name="Liu C."/>
            <person name="Yang B."/>
            <person name="Zhao X."/>
            <person name="Lu X."/>
            <person name="Mao Y."/>
        </authorList>
    </citation>
    <scope>NUCLEOTIDE SEQUENCE [LARGE SCALE GENOMIC DNA]</scope>
    <source>
        <strain evidence="2 3">Co1-1</strain>
    </source>
</reference>
<evidence type="ECO:0000313" key="2">
    <source>
        <dbReference type="EMBL" id="QDZ77057.1"/>
    </source>
</evidence>
<accession>A0A9X7M1Z0</accession>
<protein>
    <submittedName>
        <fullName evidence="2">Uncharacterized protein</fullName>
    </submittedName>
</protein>
<dbReference type="Proteomes" id="UP000321735">
    <property type="component" value="Chromosome"/>
</dbReference>
<keyword evidence="1" id="KW-0472">Membrane</keyword>
<evidence type="ECO:0000256" key="1">
    <source>
        <dbReference type="SAM" id="Phobius"/>
    </source>
</evidence>
<feature type="transmembrane region" description="Helical" evidence="1">
    <location>
        <begin position="26"/>
        <end position="46"/>
    </location>
</feature>
<sequence>MIYLLKYSSVTFLIEGMIILKKIKMIIGLTGILSVITIPTVAIAVAKDVSKLEEVIKETTKLGMSLVIGLIAISIACIALLSKRKRNLDKQYYLDYLMLMMGMLVLFFLVFLFGYIPIKTNFAIATIIMYFVITFGLIVLAVSDTYKVIKKTLE</sequence>
<proteinExistence type="predicted"/>
<feature type="transmembrane region" description="Helical" evidence="1">
    <location>
        <begin position="62"/>
        <end position="81"/>
    </location>
</feature>
<gene>
    <name evidence="2" type="ORF">D0437_30325</name>
</gene>
<dbReference type="AlphaFoldDB" id="A0A9X7M1Z0"/>
<evidence type="ECO:0000313" key="3">
    <source>
        <dbReference type="Proteomes" id="UP000321735"/>
    </source>
</evidence>
<name>A0A9X7M1Z0_BACCE</name>
<keyword evidence="1" id="KW-1133">Transmembrane helix</keyword>